<dbReference type="InterPro" id="IPR036514">
    <property type="entry name" value="SGNH_hydro_sf"/>
</dbReference>
<feature type="domain" description="SGNH hydrolase-type esterase" evidence="4">
    <location>
        <begin position="225"/>
        <end position="420"/>
    </location>
</feature>
<evidence type="ECO:0000256" key="3">
    <source>
        <dbReference type="SAM" id="MobiDB-lite"/>
    </source>
</evidence>
<dbReference type="InterPro" id="IPR013830">
    <property type="entry name" value="SGNH_hydro"/>
</dbReference>
<dbReference type="PANTHER" id="PTHR23416">
    <property type="entry name" value="SIALIC ACID SYNTHASE-RELATED"/>
    <property type="match status" value="1"/>
</dbReference>
<dbReference type="CDD" id="cd04647">
    <property type="entry name" value="LbH_MAT_like"/>
    <property type="match status" value="1"/>
</dbReference>
<dbReference type="PANTHER" id="PTHR23416:SF23">
    <property type="entry name" value="ACETYLTRANSFERASE C18B11.09C-RELATED"/>
    <property type="match status" value="1"/>
</dbReference>
<dbReference type="Pfam" id="PF13472">
    <property type="entry name" value="Lipase_GDSL_2"/>
    <property type="match status" value="1"/>
</dbReference>
<dbReference type="InterPro" id="IPR051159">
    <property type="entry name" value="Hexapeptide_acetyltransf"/>
</dbReference>
<dbReference type="GO" id="GO:0005829">
    <property type="term" value="C:cytosol"/>
    <property type="evidence" value="ECO:0007669"/>
    <property type="project" value="TreeGrafter"/>
</dbReference>
<comment type="similarity">
    <text evidence="1">Belongs to the transferase hexapeptide repeat family.</text>
</comment>
<accession>A0A291Q2C8</accession>
<dbReference type="Proteomes" id="UP000221011">
    <property type="component" value="Chromosome"/>
</dbReference>
<dbReference type="GO" id="GO:0008374">
    <property type="term" value="F:O-acyltransferase activity"/>
    <property type="evidence" value="ECO:0007669"/>
    <property type="project" value="TreeGrafter"/>
</dbReference>
<name>A0A291Q2C8_9ACTN</name>
<keyword evidence="2 5" id="KW-0808">Transferase</keyword>
<dbReference type="SUPFAM" id="SSF52266">
    <property type="entry name" value="SGNH hydrolase"/>
    <property type="match status" value="1"/>
</dbReference>
<evidence type="ECO:0000259" key="4">
    <source>
        <dbReference type="Pfam" id="PF13472"/>
    </source>
</evidence>
<dbReference type="Pfam" id="PF14602">
    <property type="entry name" value="Hexapep_2"/>
    <property type="match status" value="1"/>
</dbReference>
<dbReference type="Pfam" id="PF00132">
    <property type="entry name" value="Hexapep"/>
    <property type="match status" value="1"/>
</dbReference>
<evidence type="ECO:0000313" key="5">
    <source>
        <dbReference type="EMBL" id="ATL25636.1"/>
    </source>
</evidence>
<proteinExistence type="inferred from homology"/>
<feature type="region of interest" description="Disordered" evidence="3">
    <location>
        <begin position="264"/>
        <end position="289"/>
    </location>
</feature>
<evidence type="ECO:0000313" key="6">
    <source>
        <dbReference type="Proteomes" id="UP000221011"/>
    </source>
</evidence>
<evidence type="ECO:0000256" key="2">
    <source>
        <dbReference type="ARBA" id="ARBA00022679"/>
    </source>
</evidence>
<dbReference type="SUPFAM" id="SSF51161">
    <property type="entry name" value="Trimeric LpxA-like enzymes"/>
    <property type="match status" value="1"/>
</dbReference>
<keyword evidence="6" id="KW-1185">Reference proteome</keyword>
<gene>
    <name evidence="5" type="ORF">KY5_0618c</name>
</gene>
<reference evidence="5 6" key="1">
    <citation type="submission" date="2017-08" db="EMBL/GenBank/DDBJ databases">
        <title>Complete Genome Sequence of Streptomyces formicae KY5, the formicamycin producer.</title>
        <authorList>
            <person name="Holmes N.A."/>
            <person name="Devine R."/>
            <person name="Qin Z."/>
            <person name="Seipke R.F."/>
            <person name="Wilkinson B."/>
            <person name="Hutchings M.I."/>
        </authorList>
    </citation>
    <scope>NUCLEOTIDE SEQUENCE [LARGE SCALE GENOMIC DNA]</scope>
    <source>
        <strain evidence="5 6">KY5</strain>
    </source>
</reference>
<dbReference type="Gene3D" id="2.160.10.10">
    <property type="entry name" value="Hexapeptide repeat proteins"/>
    <property type="match status" value="1"/>
</dbReference>
<dbReference type="InterPro" id="IPR001451">
    <property type="entry name" value="Hexapep"/>
</dbReference>
<sequence>MARGAWSWIEQHGRITSEDPGDRRFGHLGEGVSIGFPVGSLYGEPWMEIGDGTLIGCQVTLTAGMLPNTDLGPDPVLRIGKGCLVGRGSHIVAHESVTIGDQVFIAPHAYITDQNHTYTDPDHAIGCQPPHNRPVRIGDGCWIGAAAVVLPGAQLGRNVAVAAGSVVRGDFPDHCLIGGVPARILRRYTPGTGWSRSASRHTAKEASVSIANPTRTPDMINIMIVGDSISHGSSGDWTWRYRFWKHLREHDVSVDLVGPKNTLDNIRTEETGDDDSTYADPEFDPDHDAQWGRPYVTEKEEIEAKVSAHQPDHLLVLLGINDLFWYGVEPPQFEENLREFIARARNGSTGLSIVLGTVLQCQKAVDEPEFGARVDATNERIRAVAKDLDSTTSPVTVAETAAEFLAGDHTWDGTHPNPNGELRIAAAFADAMASRFGIGARYPRPYPDVAPIVPEAKAKLD</sequence>
<protein>
    <submittedName>
        <fullName evidence="5">Putative sugar acetyltransferase</fullName>
    </submittedName>
</protein>
<dbReference type="KEGG" id="sfk:KY5_0618c"/>
<evidence type="ECO:0000256" key="1">
    <source>
        <dbReference type="ARBA" id="ARBA00007274"/>
    </source>
</evidence>
<dbReference type="Gene3D" id="3.40.50.1110">
    <property type="entry name" value="SGNH hydrolase"/>
    <property type="match status" value="1"/>
</dbReference>
<dbReference type="InterPro" id="IPR011004">
    <property type="entry name" value="Trimer_LpxA-like_sf"/>
</dbReference>
<dbReference type="EMBL" id="CP022685">
    <property type="protein sequence ID" value="ATL25636.1"/>
    <property type="molecule type" value="Genomic_DNA"/>
</dbReference>
<dbReference type="AlphaFoldDB" id="A0A291Q2C8"/>
<organism evidence="5 6">
    <name type="scientific">Streptomyces formicae</name>
    <dbReference type="NCBI Taxonomy" id="1616117"/>
    <lineage>
        <taxon>Bacteria</taxon>
        <taxon>Bacillati</taxon>
        <taxon>Actinomycetota</taxon>
        <taxon>Actinomycetes</taxon>
        <taxon>Kitasatosporales</taxon>
        <taxon>Streptomycetaceae</taxon>
        <taxon>Streptomyces</taxon>
    </lineage>
</organism>
<feature type="compositionally biased region" description="Acidic residues" evidence="3">
    <location>
        <begin position="271"/>
        <end position="283"/>
    </location>
</feature>